<keyword evidence="1" id="KW-1133">Transmembrane helix</keyword>
<organism evidence="2 3">
    <name type="scientific">Vasconcelosia minhoensis LEGE 07310</name>
    <dbReference type="NCBI Taxonomy" id="915328"/>
    <lineage>
        <taxon>Bacteria</taxon>
        <taxon>Bacillati</taxon>
        <taxon>Cyanobacteriota</taxon>
        <taxon>Cyanophyceae</taxon>
        <taxon>Nodosilineales</taxon>
        <taxon>Cymatolegaceae</taxon>
        <taxon>Vasconcelosia</taxon>
        <taxon>Vasconcelosia minhoensis</taxon>
    </lineage>
</organism>
<dbReference type="EMBL" id="JADEXG010000049">
    <property type="protein sequence ID" value="MBE9079163.1"/>
    <property type="molecule type" value="Genomic_DNA"/>
</dbReference>
<dbReference type="Proteomes" id="UP000636505">
    <property type="component" value="Unassembled WGS sequence"/>
</dbReference>
<evidence type="ECO:0000313" key="3">
    <source>
        <dbReference type="Proteomes" id="UP000636505"/>
    </source>
</evidence>
<reference evidence="2" key="1">
    <citation type="submission" date="2020-10" db="EMBL/GenBank/DDBJ databases">
        <authorList>
            <person name="Castelo-Branco R."/>
            <person name="Eusebio N."/>
            <person name="Adriana R."/>
            <person name="Vieira A."/>
            <person name="Brugerolle De Fraissinette N."/>
            <person name="Rezende De Castro R."/>
            <person name="Schneider M.P."/>
            <person name="Vasconcelos V."/>
            <person name="Leao P.N."/>
        </authorList>
    </citation>
    <scope>NUCLEOTIDE SEQUENCE</scope>
    <source>
        <strain evidence="2">LEGE 07310</strain>
    </source>
</reference>
<feature type="transmembrane region" description="Helical" evidence="1">
    <location>
        <begin position="7"/>
        <end position="24"/>
    </location>
</feature>
<comment type="caution">
    <text evidence="2">The sequence shown here is derived from an EMBL/GenBank/DDBJ whole genome shotgun (WGS) entry which is preliminary data.</text>
</comment>
<protein>
    <submittedName>
        <fullName evidence="2">Uncharacterized protein</fullName>
    </submittedName>
</protein>
<name>A0A8J7DDU4_9CYAN</name>
<dbReference type="AlphaFoldDB" id="A0A8J7DDU4"/>
<feature type="transmembrane region" description="Helical" evidence="1">
    <location>
        <begin position="93"/>
        <end position="115"/>
    </location>
</feature>
<feature type="transmembrane region" description="Helical" evidence="1">
    <location>
        <begin position="127"/>
        <end position="145"/>
    </location>
</feature>
<keyword evidence="3" id="KW-1185">Reference proteome</keyword>
<gene>
    <name evidence="2" type="ORF">IQ241_17970</name>
</gene>
<keyword evidence="1" id="KW-0472">Membrane</keyword>
<evidence type="ECO:0000256" key="1">
    <source>
        <dbReference type="SAM" id="Phobius"/>
    </source>
</evidence>
<evidence type="ECO:0000313" key="2">
    <source>
        <dbReference type="EMBL" id="MBE9079163.1"/>
    </source>
</evidence>
<feature type="transmembrane region" description="Helical" evidence="1">
    <location>
        <begin position="36"/>
        <end position="55"/>
    </location>
</feature>
<dbReference type="RefSeq" id="WP_193909835.1">
    <property type="nucleotide sequence ID" value="NZ_JADEXG010000049.1"/>
</dbReference>
<accession>A0A8J7DDU4</accession>
<proteinExistence type="predicted"/>
<keyword evidence="1" id="KW-0812">Transmembrane</keyword>
<sequence length="195" mass="22429">MNIGWDKLMHFITGLGTGIVFWWVLERYARLGSRLINPIAFLIMLIWGASGLFFFRKLGVPLLSYTYFYMAFPDWDIPLYQWLGWRLLRHRSWLFHSALIPMGGFALWLWIAQITALTQLQRALNNLLRDCAMGLSVGICAHLLWDALLSSTKRVFFVHGFNAPSSYLWLLFNCTIGLGVPLLIAKGLQPGSNYR</sequence>
<feature type="transmembrane region" description="Helical" evidence="1">
    <location>
        <begin position="165"/>
        <end position="185"/>
    </location>
</feature>